<evidence type="ECO:0000313" key="15">
    <source>
        <dbReference type="EMBL" id="MCY1720753.1"/>
    </source>
</evidence>
<evidence type="ECO:0000256" key="9">
    <source>
        <dbReference type="ARBA" id="ARBA00023237"/>
    </source>
</evidence>
<dbReference type="GO" id="GO:0009279">
    <property type="term" value="C:cell outer membrane"/>
    <property type="evidence" value="ECO:0007669"/>
    <property type="project" value="UniProtKB-SubCell"/>
</dbReference>
<keyword evidence="7 10" id="KW-0472">Membrane</keyword>
<dbReference type="InterPro" id="IPR000531">
    <property type="entry name" value="Beta-barrel_TonB"/>
</dbReference>
<evidence type="ECO:0000256" key="8">
    <source>
        <dbReference type="ARBA" id="ARBA00023170"/>
    </source>
</evidence>
<evidence type="ECO:0000256" key="3">
    <source>
        <dbReference type="ARBA" id="ARBA00022452"/>
    </source>
</evidence>
<organism evidence="15 16">
    <name type="scientific">Draconibacterium aestuarii</name>
    <dbReference type="NCBI Taxonomy" id="2998507"/>
    <lineage>
        <taxon>Bacteria</taxon>
        <taxon>Pseudomonadati</taxon>
        <taxon>Bacteroidota</taxon>
        <taxon>Bacteroidia</taxon>
        <taxon>Marinilabiliales</taxon>
        <taxon>Prolixibacteraceae</taxon>
        <taxon>Draconibacterium</taxon>
    </lineage>
</organism>
<gene>
    <name evidence="15" type="ORF">OU798_10385</name>
</gene>
<evidence type="ECO:0000256" key="11">
    <source>
        <dbReference type="RuleBase" id="RU003357"/>
    </source>
</evidence>
<comment type="caution">
    <text evidence="15">The sequence shown here is derived from an EMBL/GenBank/DDBJ whole genome shotgun (WGS) entry which is preliminary data.</text>
</comment>
<dbReference type="PROSITE" id="PS52016">
    <property type="entry name" value="TONB_DEPENDENT_REC_3"/>
    <property type="match status" value="1"/>
</dbReference>
<dbReference type="CDD" id="cd01347">
    <property type="entry name" value="ligand_gated_channel"/>
    <property type="match status" value="1"/>
</dbReference>
<evidence type="ECO:0000259" key="14">
    <source>
        <dbReference type="Pfam" id="PF07715"/>
    </source>
</evidence>
<feature type="domain" description="TonB-dependent receptor-like beta-barrel" evidence="13">
    <location>
        <begin position="182"/>
        <end position="590"/>
    </location>
</feature>
<dbReference type="GO" id="GO:0044718">
    <property type="term" value="P:siderophore transmembrane transport"/>
    <property type="evidence" value="ECO:0007669"/>
    <property type="project" value="TreeGrafter"/>
</dbReference>
<keyword evidence="6 11" id="KW-0798">TonB box</keyword>
<dbReference type="Gene3D" id="2.170.130.10">
    <property type="entry name" value="TonB-dependent receptor, plug domain"/>
    <property type="match status" value="1"/>
</dbReference>
<dbReference type="PANTHER" id="PTHR30069">
    <property type="entry name" value="TONB-DEPENDENT OUTER MEMBRANE RECEPTOR"/>
    <property type="match status" value="1"/>
</dbReference>
<name>A0A9X3F5A7_9BACT</name>
<accession>A0A9X3F5A7</accession>
<proteinExistence type="inferred from homology"/>
<dbReference type="Proteomes" id="UP001145087">
    <property type="component" value="Unassembled WGS sequence"/>
</dbReference>
<dbReference type="EMBL" id="JAPOHD010000020">
    <property type="protein sequence ID" value="MCY1720753.1"/>
    <property type="molecule type" value="Genomic_DNA"/>
</dbReference>
<dbReference type="GO" id="GO:0015344">
    <property type="term" value="F:siderophore uptake transmembrane transporter activity"/>
    <property type="evidence" value="ECO:0007669"/>
    <property type="project" value="TreeGrafter"/>
</dbReference>
<keyword evidence="5 12" id="KW-0732">Signal</keyword>
<dbReference type="AlphaFoldDB" id="A0A9X3F5A7"/>
<keyword evidence="9 10" id="KW-0998">Cell outer membrane</keyword>
<dbReference type="InterPro" id="IPR036942">
    <property type="entry name" value="Beta-barrel_TonB_sf"/>
</dbReference>
<dbReference type="InterPro" id="IPR037066">
    <property type="entry name" value="Plug_dom_sf"/>
</dbReference>
<feature type="signal peptide" evidence="12">
    <location>
        <begin position="1"/>
        <end position="24"/>
    </location>
</feature>
<keyword evidence="3 10" id="KW-1134">Transmembrane beta strand</keyword>
<dbReference type="Pfam" id="PF07715">
    <property type="entry name" value="Plug"/>
    <property type="match status" value="1"/>
</dbReference>
<evidence type="ECO:0000256" key="4">
    <source>
        <dbReference type="ARBA" id="ARBA00022692"/>
    </source>
</evidence>
<keyword evidence="2 10" id="KW-0813">Transport</keyword>
<evidence type="ECO:0000256" key="5">
    <source>
        <dbReference type="ARBA" id="ARBA00022729"/>
    </source>
</evidence>
<feature type="chain" id="PRO_5040784704" evidence="12">
    <location>
        <begin position="25"/>
        <end position="616"/>
    </location>
</feature>
<feature type="domain" description="TonB-dependent receptor plug" evidence="14">
    <location>
        <begin position="51"/>
        <end position="166"/>
    </location>
</feature>
<dbReference type="PANTHER" id="PTHR30069:SF29">
    <property type="entry name" value="HEMOGLOBIN AND HEMOGLOBIN-HAPTOGLOBIN-BINDING PROTEIN 1-RELATED"/>
    <property type="match status" value="1"/>
</dbReference>
<evidence type="ECO:0000256" key="10">
    <source>
        <dbReference type="PROSITE-ProRule" id="PRU01360"/>
    </source>
</evidence>
<evidence type="ECO:0000256" key="7">
    <source>
        <dbReference type="ARBA" id="ARBA00023136"/>
    </source>
</evidence>
<dbReference type="Pfam" id="PF00593">
    <property type="entry name" value="TonB_dep_Rec_b-barrel"/>
    <property type="match status" value="1"/>
</dbReference>
<keyword evidence="8 15" id="KW-0675">Receptor</keyword>
<comment type="similarity">
    <text evidence="10 11">Belongs to the TonB-dependent receptor family.</text>
</comment>
<evidence type="ECO:0000256" key="2">
    <source>
        <dbReference type="ARBA" id="ARBA00022448"/>
    </source>
</evidence>
<keyword evidence="16" id="KW-1185">Reference proteome</keyword>
<evidence type="ECO:0000259" key="13">
    <source>
        <dbReference type="Pfam" id="PF00593"/>
    </source>
</evidence>
<dbReference type="Gene3D" id="2.40.170.20">
    <property type="entry name" value="TonB-dependent receptor, beta-barrel domain"/>
    <property type="match status" value="1"/>
</dbReference>
<comment type="subcellular location">
    <subcellularLocation>
        <location evidence="1 10">Cell outer membrane</location>
        <topology evidence="1 10">Multi-pass membrane protein</topology>
    </subcellularLocation>
</comment>
<sequence>MKNRFVQIILVFSFCSIFTNGLYAQMHFSTEDTIEINEVIVTGTQVKVNRNNVPMSVSVINKNQIEESDESALLPVLNGRVPGLFVTERGVTGFGVAAGSAGQISIRGIGGNPTTGVLMLIDGHPQFMGIMGHPLPDSYVASDVEKVEVIRGPASVLYGSNAMGGVINIITKKQVEEGIHGNTRISYGSFNTQKYMGSAGFKRNKFSAFISGNHDQTDGHRPNSDFKISNGYLKLGYDFNEHFSVSTDFSLATFKSSDPGPDTINASPGESIDILRGYWAFTLLNEFEKASGGLKVFYNFGEHEITDGFHSTDHNYGMNIYEAFHLFKGNTITTGYDFMNYGGLAENKKIMGGQGIVFADTTLTEQGIYALIQHTVTEKLTFNAGLRYHHHSKYGGQWVPSLGFAYELQKQTIWKGSVSKGFRSPTMRELFLWGPNPNLNPESIWNYETGLSKSFFNQKIYTELTLFMLKGDNLIVNTGPPNGLQNTSEVSNKGIEFTLSAEAAKNLNLNATYSYINMENPVYATPEHHLFLNARYRLKKLQLSASFQQISNLDNDASVIVNLESYTLVNAKATYNLTRNLKIFISGKNLLNTKYEVNRYYDMPGTTVFSGLNLIF</sequence>
<evidence type="ECO:0000256" key="6">
    <source>
        <dbReference type="ARBA" id="ARBA00023077"/>
    </source>
</evidence>
<dbReference type="RefSeq" id="WP_343333086.1">
    <property type="nucleotide sequence ID" value="NZ_JAPOHD010000020.1"/>
</dbReference>
<dbReference type="SUPFAM" id="SSF56935">
    <property type="entry name" value="Porins"/>
    <property type="match status" value="1"/>
</dbReference>
<dbReference type="InterPro" id="IPR039426">
    <property type="entry name" value="TonB-dep_rcpt-like"/>
</dbReference>
<keyword evidence="4 10" id="KW-0812">Transmembrane</keyword>
<evidence type="ECO:0000256" key="12">
    <source>
        <dbReference type="SAM" id="SignalP"/>
    </source>
</evidence>
<protein>
    <submittedName>
        <fullName evidence="15">TonB-dependent receptor</fullName>
    </submittedName>
</protein>
<evidence type="ECO:0000256" key="1">
    <source>
        <dbReference type="ARBA" id="ARBA00004571"/>
    </source>
</evidence>
<reference evidence="15" key="1">
    <citation type="submission" date="2022-11" db="EMBL/GenBank/DDBJ databases">
        <title>Marilongibacter aestuarii gen. nov., sp. nov., isolated from tidal flat sediment.</title>
        <authorList>
            <person name="Jiayan W."/>
        </authorList>
    </citation>
    <scope>NUCLEOTIDE SEQUENCE</scope>
    <source>
        <strain evidence="15">Z1-6</strain>
    </source>
</reference>
<dbReference type="InterPro" id="IPR012910">
    <property type="entry name" value="Plug_dom"/>
</dbReference>
<evidence type="ECO:0000313" key="16">
    <source>
        <dbReference type="Proteomes" id="UP001145087"/>
    </source>
</evidence>